<keyword evidence="3" id="KW-1185">Reference proteome</keyword>
<dbReference type="AlphaFoldDB" id="A0A2S4VHG5"/>
<dbReference type="EMBL" id="PKSL01000059">
    <property type="protein sequence ID" value="POW08996.1"/>
    <property type="molecule type" value="Genomic_DNA"/>
</dbReference>
<evidence type="ECO:0000256" key="1">
    <source>
        <dbReference type="SAM" id="MobiDB-lite"/>
    </source>
</evidence>
<reference evidence="2" key="1">
    <citation type="submission" date="2017-12" db="EMBL/GenBank/DDBJ databases">
        <title>Gene loss provides genomic basis for host adaptation in cereal stripe rust fungi.</title>
        <authorList>
            <person name="Xia C."/>
        </authorList>
    </citation>
    <scope>NUCLEOTIDE SEQUENCE [LARGE SCALE GENOMIC DNA]</scope>
    <source>
        <strain evidence="2">93-210</strain>
    </source>
</reference>
<feature type="region of interest" description="Disordered" evidence="1">
    <location>
        <begin position="122"/>
        <end position="145"/>
    </location>
</feature>
<organism evidence="2 3">
    <name type="scientific">Puccinia striiformis</name>
    <dbReference type="NCBI Taxonomy" id="27350"/>
    <lineage>
        <taxon>Eukaryota</taxon>
        <taxon>Fungi</taxon>
        <taxon>Dikarya</taxon>
        <taxon>Basidiomycota</taxon>
        <taxon>Pucciniomycotina</taxon>
        <taxon>Pucciniomycetes</taxon>
        <taxon>Pucciniales</taxon>
        <taxon>Pucciniaceae</taxon>
        <taxon>Puccinia</taxon>
    </lineage>
</organism>
<sequence>MAISLPVQLQISLNARLFKIFNIRDNRTFTIAHLRKTLGASFHISHEKIRFNLVSGRYTRDSDALFDLRASDGNSASLDVELPPAYIHSSLSNGVISLRFLSNACPVALQDVFCDGIVEVQDPSSSPRMSPSTSTAPLPFSSEELSREQRIAIRAQLEDPFSIASRSCFEDDSDDDEDYNGSNDGSDDDVDDDLYSDDGEAVFESASSESDCSSTPSSLLSSPVTSPTSSSFWPSDPNKLNAGHLRHLVRFFFLSAQKFLLTRLHDSDQNIAHAALDCYTSRFPTRSHSSSDASALLIPANYPPATTRWSCLIPSRSLENLKLTPAPPSAPVLTPQQLFQLRLRPGTTPLVDSSVLPQRRS</sequence>
<proteinExistence type="predicted"/>
<feature type="compositionally biased region" description="Acidic residues" evidence="1">
    <location>
        <begin position="170"/>
        <end position="201"/>
    </location>
</feature>
<dbReference type="VEuPathDB" id="FungiDB:PSTT_07139"/>
<dbReference type="VEuPathDB" id="FungiDB:PSHT_09833"/>
<name>A0A2S4VHG5_9BASI</name>
<comment type="caution">
    <text evidence="2">The sequence shown here is derived from an EMBL/GenBank/DDBJ whole genome shotgun (WGS) entry which is preliminary data.</text>
</comment>
<dbReference type="Proteomes" id="UP000239156">
    <property type="component" value="Unassembled WGS sequence"/>
</dbReference>
<feature type="compositionally biased region" description="Low complexity" evidence="1">
    <location>
        <begin position="123"/>
        <end position="137"/>
    </location>
</feature>
<accession>A0A2S4VHG5</accession>
<protein>
    <submittedName>
        <fullName evidence="2">Uncharacterized protein</fullName>
    </submittedName>
</protein>
<gene>
    <name evidence="2" type="ORF">PSTT_07139</name>
</gene>
<evidence type="ECO:0000313" key="2">
    <source>
        <dbReference type="EMBL" id="POW08996.1"/>
    </source>
</evidence>
<feature type="region of interest" description="Disordered" evidence="1">
    <location>
        <begin position="166"/>
        <end position="233"/>
    </location>
</feature>
<feature type="compositionally biased region" description="Low complexity" evidence="1">
    <location>
        <begin position="205"/>
        <end position="233"/>
    </location>
</feature>
<evidence type="ECO:0000313" key="3">
    <source>
        <dbReference type="Proteomes" id="UP000239156"/>
    </source>
</evidence>